<dbReference type="Proteomes" id="UP000242886">
    <property type="component" value="Chromosome SDENCHOL"/>
</dbReference>
<dbReference type="AlphaFoldDB" id="A0A7Z7MVB8"/>
<evidence type="ECO:0000313" key="3">
    <source>
        <dbReference type="Proteomes" id="UP000242886"/>
    </source>
</evidence>
<evidence type="ECO:0000259" key="1">
    <source>
        <dbReference type="Pfam" id="PF01863"/>
    </source>
</evidence>
<dbReference type="EMBL" id="LT837803">
    <property type="protein sequence ID" value="SMB26401.1"/>
    <property type="molecule type" value="Genomic_DNA"/>
</dbReference>
<name>A0A7Z7MVB8_9PROT</name>
<protein>
    <recommendedName>
        <fullName evidence="1">YgjP-like metallopeptidase domain-containing protein</fullName>
    </recommendedName>
</protein>
<gene>
    <name evidence="2" type="ORF">SDENCHOL_20133</name>
</gene>
<feature type="domain" description="YgjP-like metallopeptidase" evidence="1">
    <location>
        <begin position="22"/>
        <end position="140"/>
    </location>
</feature>
<reference evidence="2" key="1">
    <citation type="submission" date="2017-03" db="EMBL/GenBank/DDBJ databases">
        <authorList>
            <consortium name="AG Boll"/>
        </authorList>
    </citation>
    <scope>NUCLEOTIDE SEQUENCE [LARGE SCALE GENOMIC DNA]</scope>
    <source>
        <strain evidence="2">Chol</strain>
    </source>
</reference>
<sequence>MRSRKIRKQRNPQLDLWVEPRRLDPAERWCDGMRLPFLGGDLTLCLTTAHEMAAIEGETLHLPLPPGATPRQIQDGVEAWLRQEAAVLIAADLAAAAQRTNGAGTLPQWAFSFAAQGDWVQLHADGSLRFNWRLIELPRADMARIVAAAAADLAARHATADLWENDLPAP</sequence>
<dbReference type="Pfam" id="PF01863">
    <property type="entry name" value="YgjP-like"/>
    <property type="match status" value="1"/>
</dbReference>
<accession>A0A7Z7MVB8</accession>
<dbReference type="RefSeq" id="WP_269458631.1">
    <property type="nucleotide sequence ID" value="NZ_LT837803.1"/>
</dbReference>
<keyword evidence="3" id="KW-1185">Reference proteome</keyword>
<dbReference type="InterPro" id="IPR002725">
    <property type="entry name" value="YgjP-like_metallopeptidase"/>
</dbReference>
<evidence type="ECO:0000313" key="2">
    <source>
        <dbReference type="EMBL" id="SMB26401.1"/>
    </source>
</evidence>
<organism evidence="2 3">
    <name type="scientific">Sterolibacterium denitrificans</name>
    <dbReference type="NCBI Taxonomy" id="157592"/>
    <lineage>
        <taxon>Bacteria</taxon>
        <taxon>Pseudomonadati</taxon>
        <taxon>Pseudomonadota</taxon>
        <taxon>Betaproteobacteria</taxon>
        <taxon>Nitrosomonadales</taxon>
        <taxon>Sterolibacteriaceae</taxon>
        <taxon>Sterolibacterium</taxon>
    </lineage>
</organism>
<proteinExistence type="predicted"/>